<keyword evidence="1" id="KW-0812">Transmembrane</keyword>
<evidence type="ECO:0000313" key="3">
    <source>
        <dbReference type="Proteomes" id="UP000639010"/>
    </source>
</evidence>
<reference evidence="2 3" key="1">
    <citation type="submission" date="2020-10" db="EMBL/GenBank/DDBJ databases">
        <title>Genomic Encyclopedia of Type Strains, Phase IV (KMG-IV): sequencing the most valuable type-strain genomes for metagenomic binning, comparative biology and taxonomic classification.</title>
        <authorList>
            <person name="Goeker M."/>
        </authorList>
    </citation>
    <scope>NUCLEOTIDE SEQUENCE [LARGE SCALE GENOMIC DNA]</scope>
    <source>
        <strain evidence="2 3">DSM 4194</strain>
    </source>
</reference>
<accession>A0ABR9H1M5</accession>
<dbReference type="InterPro" id="IPR012902">
    <property type="entry name" value="N_methyl_site"/>
</dbReference>
<dbReference type="RefSeq" id="WP_192623181.1">
    <property type="nucleotide sequence ID" value="NZ_JADBGG010000007.1"/>
</dbReference>
<dbReference type="InterPro" id="IPR045584">
    <property type="entry name" value="Pilin-like"/>
</dbReference>
<keyword evidence="1" id="KW-0472">Membrane</keyword>
<comment type="caution">
    <text evidence="2">The sequence shown here is derived from an EMBL/GenBank/DDBJ whole genome shotgun (WGS) entry which is preliminary data.</text>
</comment>
<name>A0ABR9H1M5_9BACT</name>
<keyword evidence="1" id="KW-1133">Transmembrane helix</keyword>
<dbReference type="Pfam" id="PF07963">
    <property type="entry name" value="N_methyl"/>
    <property type="match status" value="1"/>
</dbReference>
<protein>
    <submittedName>
        <fullName evidence="2">Prepilin-type N-terminal cleavage/methylation domain-containing protein</fullName>
    </submittedName>
</protein>
<organism evidence="2 3">
    <name type="scientific">Desulfomicrobium macestii</name>
    <dbReference type="NCBI Taxonomy" id="90731"/>
    <lineage>
        <taxon>Bacteria</taxon>
        <taxon>Pseudomonadati</taxon>
        <taxon>Thermodesulfobacteriota</taxon>
        <taxon>Desulfovibrionia</taxon>
        <taxon>Desulfovibrionales</taxon>
        <taxon>Desulfomicrobiaceae</taxon>
        <taxon>Desulfomicrobium</taxon>
    </lineage>
</organism>
<evidence type="ECO:0000313" key="2">
    <source>
        <dbReference type="EMBL" id="MBE1424596.1"/>
    </source>
</evidence>
<dbReference type="EMBL" id="JADBGG010000007">
    <property type="protein sequence ID" value="MBE1424596.1"/>
    <property type="molecule type" value="Genomic_DNA"/>
</dbReference>
<proteinExistence type="predicted"/>
<sequence>MSKKINQSGMTLVELLVAMVMMGIVITGVYNLFRVHNLMAAKQEETTLMQQELLSAMVQMAEDLRMCGYKATSGPANGFDENETNATSVRCTRDPAPDGSTQIGYILMPNNTIDWLNASSEWVTAAENIADLNFVYRNSNGTILDPINTTNVEDIRFIDITIVAAASVERSGMNIPNRFMNTRVYCRNMGL</sequence>
<keyword evidence="3" id="KW-1185">Reference proteome</keyword>
<dbReference type="Proteomes" id="UP000639010">
    <property type="component" value="Unassembled WGS sequence"/>
</dbReference>
<dbReference type="PROSITE" id="PS00409">
    <property type="entry name" value="PROKAR_NTER_METHYL"/>
    <property type="match status" value="1"/>
</dbReference>
<dbReference type="SUPFAM" id="SSF54523">
    <property type="entry name" value="Pili subunits"/>
    <property type="match status" value="1"/>
</dbReference>
<gene>
    <name evidence="2" type="ORF">H4684_001230</name>
</gene>
<dbReference type="NCBIfam" id="TIGR02532">
    <property type="entry name" value="IV_pilin_GFxxxE"/>
    <property type="match status" value="1"/>
</dbReference>
<feature type="transmembrane region" description="Helical" evidence="1">
    <location>
        <begin position="12"/>
        <end position="33"/>
    </location>
</feature>
<evidence type="ECO:0000256" key="1">
    <source>
        <dbReference type="SAM" id="Phobius"/>
    </source>
</evidence>